<organism evidence="14 15">
    <name type="scientific">Amborella trichopoda</name>
    <dbReference type="NCBI Taxonomy" id="13333"/>
    <lineage>
        <taxon>Eukaryota</taxon>
        <taxon>Viridiplantae</taxon>
        <taxon>Streptophyta</taxon>
        <taxon>Embryophyta</taxon>
        <taxon>Tracheophyta</taxon>
        <taxon>Spermatophyta</taxon>
        <taxon>Magnoliopsida</taxon>
        <taxon>Amborellales</taxon>
        <taxon>Amborellaceae</taxon>
        <taxon>Amborella</taxon>
    </lineage>
</organism>
<comment type="subcellular location">
    <subcellularLocation>
        <location evidence="1 9 10">Nucleus</location>
    </subcellularLocation>
</comment>
<dbReference type="Proteomes" id="UP000017836">
    <property type="component" value="Unassembled WGS sequence"/>
</dbReference>
<dbReference type="InterPro" id="IPR002913">
    <property type="entry name" value="START_lipid-bd_dom"/>
</dbReference>
<dbReference type="OrthoDB" id="6159439at2759"/>
<dbReference type="CDD" id="cd00086">
    <property type="entry name" value="homeodomain"/>
    <property type="match status" value="1"/>
</dbReference>
<dbReference type="Pfam" id="PF00046">
    <property type="entry name" value="Homeodomain"/>
    <property type="match status" value="1"/>
</dbReference>
<keyword evidence="7" id="KW-0804">Transcription</keyword>
<dbReference type="CDD" id="cd08875">
    <property type="entry name" value="START_ArGLABRA2_like"/>
    <property type="match status" value="1"/>
</dbReference>
<keyword evidence="15" id="KW-1185">Reference proteome</keyword>
<gene>
    <name evidence="14" type="ORF">AMTR_s00048p00089530</name>
</gene>
<reference evidence="15" key="1">
    <citation type="journal article" date="2013" name="Science">
        <title>The Amborella genome and the evolution of flowering plants.</title>
        <authorList>
            <consortium name="Amborella Genome Project"/>
        </authorList>
    </citation>
    <scope>NUCLEOTIDE SEQUENCE [LARGE SCALE GENOMIC DNA]</scope>
</reference>
<dbReference type="HOGENOM" id="CLU_015002_2_1_1"/>
<dbReference type="Pfam" id="PF25797">
    <property type="entry name" value="PDF2_C"/>
    <property type="match status" value="1"/>
</dbReference>
<evidence type="ECO:0000259" key="13">
    <source>
        <dbReference type="PROSITE" id="PS50848"/>
    </source>
</evidence>
<dbReference type="InterPro" id="IPR017970">
    <property type="entry name" value="Homeobox_CS"/>
</dbReference>
<comment type="similarity">
    <text evidence="2">Belongs to the HD-ZIP homeobox family. Class IV subfamily.</text>
</comment>
<evidence type="ECO:0000256" key="6">
    <source>
        <dbReference type="ARBA" id="ARBA00023155"/>
    </source>
</evidence>
<dbReference type="eggNOG" id="ENOG502QU3P">
    <property type="taxonomic scope" value="Eukaryota"/>
</dbReference>
<evidence type="ECO:0000256" key="1">
    <source>
        <dbReference type="ARBA" id="ARBA00004123"/>
    </source>
</evidence>
<feature type="compositionally biased region" description="Basic residues" evidence="11">
    <location>
        <begin position="85"/>
        <end position="94"/>
    </location>
</feature>
<dbReference type="KEGG" id="atr:18443813"/>
<dbReference type="STRING" id="13333.U5D5B9"/>
<keyword evidence="6 9" id="KW-0371">Homeobox</keyword>
<evidence type="ECO:0000256" key="5">
    <source>
        <dbReference type="ARBA" id="ARBA00023125"/>
    </source>
</evidence>
<dbReference type="PROSITE" id="PS50848">
    <property type="entry name" value="START"/>
    <property type="match status" value="1"/>
</dbReference>
<feature type="domain" description="START" evidence="13">
    <location>
        <begin position="286"/>
        <end position="523"/>
    </location>
</feature>
<keyword evidence="5 9" id="KW-0238">DNA-binding</keyword>
<dbReference type="EMBL" id="KI392502">
    <property type="protein sequence ID" value="ERN15523.1"/>
    <property type="molecule type" value="Genomic_DNA"/>
</dbReference>
<accession>U5D5B9</accession>
<dbReference type="PROSITE" id="PS50071">
    <property type="entry name" value="HOMEOBOX_2"/>
    <property type="match status" value="1"/>
</dbReference>
<feature type="domain" description="Homeobox" evidence="12">
    <location>
        <begin position="85"/>
        <end position="145"/>
    </location>
</feature>
<dbReference type="InterPro" id="IPR001356">
    <property type="entry name" value="HD"/>
</dbReference>
<evidence type="ECO:0000259" key="12">
    <source>
        <dbReference type="PROSITE" id="PS50071"/>
    </source>
</evidence>
<evidence type="ECO:0000313" key="15">
    <source>
        <dbReference type="Proteomes" id="UP000017836"/>
    </source>
</evidence>
<dbReference type="SMART" id="SM00234">
    <property type="entry name" value="START"/>
    <property type="match status" value="1"/>
</dbReference>
<keyword evidence="8 9" id="KW-0539">Nucleus</keyword>
<keyword evidence="4" id="KW-0175">Coiled coil</keyword>
<protein>
    <recommendedName>
        <fullName evidence="16">Homeobox domain-containing protein</fullName>
    </recommendedName>
</protein>
<evidence type="ECO:0000256" key="2">
    <source>
        <dbReference type="ARBA" id="ARBA00006789"/>
    </source>
</evidence>
<dbReference type="GO" id="GO:0005634">
    <property type="term" value="C:nucleus"/>
    <property type="evidence" value="ECO:0007669"/>
    <property type="project" value="UniProtKB-SubCell"/>
</dbReference>
<evidence type="ECO:0000256" key="8">
    <source>
        <dbReference type="ARBA" id="ARBA00023242"/>
    </source>
</evidence>
<evidence type="ECO:0000313" key="14">
    <source>
        <dbReference type="EMBL" id="ERN15523.1"/>
    </source>
</evidence>
<dbReference type="Pfam" id="PF01852">
    <property type="entry name" value="START"/>
    <property type="match status" value="1"/>
</dbReference>
<proteinExistence type="inferred from homology"/>
<dbReference type="InterPro" id="IPR009057">
    <property type="entry name" value="Homeodomain-like_sf"/>
</dbReference>
<evidence type="ECO:0000256" key="4">
    <source>
        <dbReference type="ARBA" id="ARBA00023054"/>
    </source>
</evidence>
<dbReference type="GO" id="GO:0000981">
    <property type="term" value="F:DNA-binding transcription factor activity, RNA polymerase II-specific"/>
    <property type="evidence" value="ECO:0007669"/>
    <property type="project" value="InterPro"/>
</dbReference>
<dbReference type="InterPro" id="IPR023393">
    <property type="entry name" value="START-like_dom_sf"/>
</dbReference>
<dbReference type="SUPFAM" id="SSF55961">
    <property type="entry name" value="Bet v1-like"/>
    <property type="match status" value="2"/>
</dbReference>
<dbReference type="AlphaFoldDB" id="U5D5B9"/>
<name>U5D5B9_AMBTC</name>
<dbReference type="InterPro" id="IPR057993">
    <property type="entry name" value="HD-Zip_IV_C"/>
</dbReference>
<dbReference type="SMART" id="SM00389">
    <property type="entry name" value="HOX"/>
    <property type="match status" value="1"/>
</dbReference>
<dbReference type="SUPFAM" id="SSF46689">
    <property type="entry name" value="Homeodomain-like"/>
    <property type="match status" value="1"/>
</dbReference>
<evidence type="ECO:0008006" key="16">
    <source>
        <dbReference type="Google" id="ProtNLM"/>
    </source>
</evidence>
<dbReference type="Gene3D" id="1.10.10.60">
    <property type="entry name" value="Homeodomain-like"/>
    <property type="match status" value="1"/>
</dbReference>
<dbReference type="Gramene" id="ERN15523">
    <property type="protein sequence ID" value="ERN15523"/>
    <property type="gene ID" value="AMTR_s00048p00089530"/>
</dbReference>
<dbReference type="PROSITE" id="PS00027">
    <property type="entry name" value="HOMEOBOX_1"/>
    <property type="match status" value="1"/>
</dbReference>
<dbReference type="InterPro" id="IPR042160">
    <property type="entry name" value="HD-Zip_IV"/>
</dbReference>
<dbReference type="Gene3D" id="3.30.530.20">
    <property type="match status" value="1"/>
</dbReference>
<evidence type="ECO:0000256" key="11">
    <source>
        <dbReference type="SAM" id="MobiDB-lite"/>
    </source>
</evidence>
<evidence type="ECO:0000256" key="9">
    <source>
        <dbReference type="PROSITE-ProRule" id="PRU00108"/>
    </source>
</evidence>
<evidence type="ECO:0000256" key="3">
    <source>
        <dbReference type="ARBA" id="ARBA00023015"/>
    </source>
</evidence>
<dbReference type="GO" id="GO:0003677">
    <property type="term" value="F:DNA binding"/>
    <property type="evidence" value="ECO:0007669"/>
    <property type="project" value="UniProtKB-UniRule"/>
</dbReference>
<dbReference type="OMA" id="QAPVMGC"/>
<sequence>MYGDCQVMMSMGGNIVGEPMFPPSNLNFLHNLPYNSPPVFSSLLTKEDNGALKGKEDELDSKSGSGNIDGGVSEEHEDGEQQQRNPKRKRYHRHSVRQIQEMEALFKECPHPDDKQRLKLSQDLGLKPRQVKFWFQNRRTQMKSQQDRADNVILRAENENLKNENVRLHGAIRNITCPACGGPAILGEMSLDEQHLRIENARLKEELERLNGMATRYAGGRPVHGMVQAPQMMVPSLDLDIGMYTRQYHHEQAPPPPFCPPLCHTSDMMVPHSMPEINPLGTVGLLENDKPLAFDLAMAAMAELLKMSQLNEGLWLQSGGEGREILNVDEYAKSFQWPINHKQELSGWRTEGTRSTVTVIMNSITLVDAFLDANKWMEMFPSIVSKARTVQVITAGLASHGSGSLQLMYAEFQFFTPLVPTREVYFLRYCQQTADGGWVIVDFPVDGISENLQLPLSRYRRRPSGCVIKDMPNGYSRVTWVEHSEVDDKPIHPMFNQIVESGEAFGAQRWATVLQRQCERLASLMAENISDRDLGVMTTLEARRSLMRLAQRMMRIFCINMSGSGGQSWTTLTGGPEDTVRITTRKNTEVGQPIGLILCAITTTWLPVPPHQVFDLLRDDRRRTELDVLSSGSASNEVAHIANGTHTGNCISLYRVNTGGNTPQNVELMLQESCTDPSASLVIYAPIDISSVQMAVTSEDHSYVPLLPSGFIITPRRQPNDPKHAYNGNGISSSNNRGDGCLMTVGVQMLASSNPTANLNFSAVPAINNHLCNAVNQIRAALLAPRDQ</sequence>
<dbReference type="PANTHER" id="PTHR45654">
    <property type="entry name" value="HOMEOBOX-LEUCINE ZIPPER PROTEIN MERISTEM L1"/>
    <property type="match status" value="1"/>
</dbReference>
<keyword evidence="3" id="KW-0805">Transcription regulation</keyword>
<dbReference type="PANTHER" id="PTHR45654:SF11">
    <property type="entry name" value="HOMEOBOX-LEUCINE ZIPPER PROTEIN HDG5"/>
    <property type="match status" value="1"/>
</dbReference>
<dbReference type="FunFam" id="1.10.10.60:FF:000229">
    <property type="entry name" value="Homeobox-leucine zipper protein HDG1"/>
    <property type="match status" value="1"/>
</dbReference>
<dbReference type="GO" id="GO:0008289">
    <property type="term" value="F:lipid binding"/>
    <property type="evidence" value="ECO:0007669"/>
    <property type="project" value="InterPro"/>
</dbReference>
<evidence type="ECO:0000256" key="10">
    <source>
        <dbReference type="RuleBase" id="RU000682"/>
    </source>
</evidence>
<feature type="DNA-binding region" description="Homeobox" evidence="9">
    <location>
        <begin position="87"/>
        <end position="146"/>
    </location>
</feature>
<evidence type="ECO:0000256" key="7">
    <source>
        <dbReference type="ARBA" id="ARBA00023163"/>
    </source>
</evidence>
<feature type="region of interest" description="Disordered" evidence="11">
    <location>
        <begin position="53"/>
        <end position="94"/>
    </location>
</feature>